<organism evidence="2 3">
    <name type="scientific">Bosea vestrisii</name>
    <dbReference type="NCBI Taxonomy" id="151416"/>
    <lineage>
        <taxon>Bacteria</taxon>
        <taxon>Pseudomonadati</taxon>
        <taxon>Pseudomonadota</taxon>
        <taxon>Alphaproteobacteria</taxon>
        <taxon>Hyphomicrobiales</taxon>
        <taxon>Boseaceae</taxon>
        <taxon>Bosea</taxon>
    </lineage>
</organism>
<dbReference type="PIRSF" id="PIRSF009471">
    <property type="entry name" value="UCP009471"/>
    <property type="match status" value="1"/>
</dbReference>
<dbReference type="InterPro" id="IPR012038">
    <property type="entry name" value="UCP009471"/>
</dbReference>
<accession>A0ABW0HFA3</accession>
<sequence>MRVLPLAYVIALGAGLGLVSARYAVAERPWFGRTQVGAWTSWPSSGARDVDPYMRAYLARGVHLPLGAGEGLELIAGEDNAGQPLDARCRYLVSGATPPARGWSLGVADPRGRPLQSPIERGSFTDAEIVRGERGGMRIVLAATPEAGNWLPLPAAGRFQLRLRLYDTPISSHAAELRPDTLPRITRIDCR</sequence>
<dbReference type="EMBL" id="JBHSLV010000055">
    <property type="protein sequence ID" value="MFC5395770.1"/>
    <property type="molecule type" value="Genomic_DNA"/>
</dbReference>
<proteinExistence type="predicted"/>
<evidence type="ECO:0000313" key="3">
    <source>
        <dbReference type="Proteomes" id="UP001596104"/>
    </source>
</evidence>
<dbReference type="RefSeq" id="WP_291676101.1">
    <property type="nucleotide sequence ID" value="NZ_JBHSLV010000055.1"/>
</dbReference>
<dbReference type="Proteomes" id="UP001596104">
    <property type="component" value="Unassembled WGS sequence"/>
</dbReference>
<feature type="domain" description="DUF1214" evidence="1">
    <location>
        <begin position="72"/>
        <end position="168"/>
    </location>
</feature>
<protein>
    <submittedName>
        <fullName evidence="2">DUF1214 domain-containing protein</fullName>
    </submittedName>
</protein>
<reference evidence="3" key="1">
    <citation type="journal article" date="2019" name="Int. J. Syst. Evol. Microbiol.">
        <title>The Global Catalogue of Microorganisms (GCM) 10K type strain sequencing project: providing services to taxonomists for standard genome sequencing and annotation.</title>
        <authorList>
            <consortium name="The Broad Institute Genomics Platform"/>
            <consortium name="The Broad Institute Genome Sequencing Center for Infectious Disease"/>
            <person name="Wu L."/>
            <person name="Ma J."/>
        </authorList>
    </citation>
    <scope>NUCLEOTIDE SEQUENCE [LARGE SCALE GENOMIC DNA]</scope>
    <source>
        <strain evidence="3">CGMCC 1.16326</strain>
    </source>
</reference>
<gene>
    <name evidence="2" type="ORF">ACFPPC_24350</name>
</gene>
<dbReference type="InterPro" id="IPR037049">
    <property type="entry name" value="DUF1214_C_sf"/>
</dbReference>
<comment type="caution">
    <text evidence="2">The sequence shown here is derived from an EMBL/GenBank/DDBJ whole genome shotgun (WGS) entry which is preliminary data.</text>
</comment>
<dbReference type="InterPro" id="IPR010621">
    <property type="entry name" value="DUF1214"/>
</dbReference>
<dbReference type="Gene3D" id="2.60.120.600">
    <property type="entry name" value="Domain of unknown function DUF1214, C-terminal domain"/>
    <property type="match status" value="1"/>
</dbReference>
<dbReference type="Pfam" id="PF06742">
    <property type="entry name" value="DUF1214"/>
    <property type="match status" value="1"/>
</dbReference>
<dbReference type="SUPFAM" id="SSF160935">
    <property type="entry name" value="VPA0735-like"/>
    <property type="match status" value="1"/>
</dbReference>
<dbReference type="PANTHER" id="PTHR36509">
    <property type="entry name" value="BLL3101 PROTEIN"/>
    <property type="match status" value="1"/>
</dbReference>
<evidence type="ECO:0000313" key="2">
    <source>
        <dbReference type="EMBL" id="MFC5395770.1"/>
    </source>
</evidence>
<dbReference type="PANTHER" id="PTHR36509:SF2">
    <property type="entry name" value="BLL3101 PROTEIN"/>
    <property type="match status" value="1"/>
</dbReference>
<evidence type="ECO:0000259" key="1">
    <source>
        <dbReference type="Pfam" id="PF06742"/>
    </source>
</evidence>
<keyword evidence="3" id="KW-1185">Reference proteome</keyword>
<name>A0ABW0HFA3_9HYPH</name>